<evidence type="ECO:0000313" key="2">
    <source>
        <dbReference type="EMBL" id="GCF12810.1"/>
    </source>
</evidence>
<dbReference type="EMBL" id="BIXZ01000001">
    <property type="protein sequence ID" value="GCF12810.1"/>
    <property type="molecule type" value="Genomic_DNA"/>
</dbReference>
<dbReference type="OrthoDB" id="163813at2157"/>
<accession>A0A4C2EHS2</accession>
<keyword evidence="3" id="KW-1185">Reference proteome</keyword>
<evidence type="ECO:0000313" key="3">
    <source>
        <dbReference type="Proteomes" id="UP000304382"/>
    </source>
</evidence>
<feature type="transmembrane region" description="Helical" evidence="1">
    <location>
        <begin position="152"/>
        <end position="175"/>
    </location>
</feature>
<feature type="transmembrane region" description="Helical" evidence="1">
    <location>
        <begin position="50"/>
        <end position="70"/>
    </location>
</feature>
<feature type="transmembrane region" description="Helical" evidence="1">
    <location>
        <begin position="187"/>
        <end position="206"/>
    </location>
</feature>
<dbReference type="AlphaFoldDB" id="A0A4C2EHS2"/>
<gene>
    <name evidence="2" type="ORF">Harman_07450</name>
</gene>
<comment type="caution">
    <text evidence="2">The sequence shown here is derived from an EMBL/GenBank/DDBJ whole genome shotgun (WGS) entry which is preliminary data.</text>
</comment>
<keyword evidence="1" id="KW-0472">Membrane</keyword>
<sequence>MVPTVERKNATATLGTAAGWLRAAPALIGISLVVNAVSTVSQVISWSNLLTFPLSLVLAGVIHLYAAEMVTNHRPSLNESIRSVLTRLPHLFVIALLIGIGTVFGLFLLVIPGFYFLLKLSLAPAACVIDQRGIGASMQTSWDLTEGDLGKILAIQLITGMITIAAYLFGLVAVGGFESLPQYSQMTLVWVGLVALPVQAVITPIAQLSLARIYLENRDTGDVTDTDGADEPSP</sequence>
<name>A0A4C2EHS2_9EURY</name>
<evidence type="ECO:0000256" key="1">
    <source>
        <dbReference type="SAM" id="Phobius"/>
    </source>
</evidence>
<feature type="transmembrane region" description="Helical" evidence="1">
    <location>
        <begin position="91"/>
        <end position="115"/>
    </location>
</feature>
<organism evidence="2 3">
    <name type="scientific">Haloarcula mannanilytica</name>
    <dbReference type="NCBI Taxonomy" id="2509225"/>
    <lineage>
        <taxon>Archaea</taxon>
        <taxon>Methanobacteriati</taxon>
        <taxon>Methanobacteriota</taxon>
        <taxon>Stenosarchaea group</taxon>
        <taxon>Halobacteria</taxon>
        <taxon>Halobacteriales</taxon>
        <taxon>Haloarculaceae</taxon>
        <taxon>Haloarcula</taxon>
    </lineage>
</organism>
<proteinExistence type="predicted"/>
<evidence type="ECO:0008006" key="4">
    <source>
        <dbReference type="Google" id="ProtNLM"/>
    </source>
</evidence>
<dbReference type="Pfam" id="PF06790">
    <property type="entry name" value="UPF0259"/>
    <property type="match status" value="1"/>
</dbReference>
<keyword evidence="1" id="KW-0812">Transmembrane</keyword>
<keyword evidence="1" id="KW-1133">Transmembrane helix</keyword>
<dbReference type="Proteomes" id="UP000304382">
    <property type="component" value="Unassembled WGS sequence"/>
</dbReference>
<reference evidence="2 3" key="1">
    <citation type="submission" date="2019-02" db="EMBL/GenBank/DDBJ databases">
        <title>Haloarcula mannanilyticum sp. nov., a mannan degrading haloarchaeon isolated from commercial salt.</title>
        <authorList>
            <person name="Enomoto S."/>
            <person name="Shimane Y."/>
            <person name="Kamekura M."/>
            <person name="Ito T."/>
            <person name="Moriya O."/>
            <person name="Ihara K."/>
            <person name="Takahashi-Ando N."/>
            <person name="Fukushima Y."/>
            <person name="Yoshida Y."/>
            <person name="Usama R."/>
            <person name="Takai K."/>
            <person name="Minegishi H."/>
        </authorList>
    </citation>
    <scope>NUCLEOTIDE SEQUENCE [LARGE SCALE GENOMIC DNA]</scope>
    <source>
        <strain evidence="2 3">MD130-1</strain>
    </source>
</reference>
<protein>
    <recommendedName>
        <fullName evidence="4">Glycerophosphoryl diester phosphodiesterase membrane domain-containing protein</fullName>
    </recommendedName>
</protein>
<dbReference type="RefSeq" id="WP_137682478.1">
    <property type="nucleotide sequence ID" value="NZ_BIXZ01000001.1"/>
</dbReference>